<evidence type="ECO:0000313" key="6">
    <source>
        <dbReference type="EMBL" id="KAF9482787.1"/>
    </source>
</evidence>
<reference evidence="6" key="1">
    <citation type="submission" date="2020-11" db="EMBL/GenBank/DDBJ databases">
        <authorList>
            <consortium name="DOE Joint Genome Institute"/>
            <person name="Ahrendt S."/>
            <person name="Riley R."/>
            <person name="Andreopoulos W."/>
            <person name="Labutti K."/>
            <person name="Pangilinan J."/>
            <person name="Ruiz-Duenas F.J."/>
            <person name="Barrasa J.M."/>
            <person name="Sanchez-Garcia M."/>
            <person name="Camarero S."/>
            <person name="Miyauchi S."/>
            <person name="Serrano A."/>
            <person name="Linde D."/>
            <person name="Babiker R."/>
            <person name="Drula E."/>
            <person name="Ayuso-Fernandez I."/>
            <person name="Pacheco R."/>
            <person name="Padilla G."/>
            <person name="Ferreira P."/>
            <person name="Barriuso J."/>
            <person name="Kellner H."/>
            <person name="Castanera R."/>
            <person name="Alfaro M."/>
            <person name="Ramirez L."/>
            <person name="Pisabarro A.G."/>
            <person name="Kuo A."/>
            <person name="Tritt A."/>
            <person name="Lipzen A."/>
            <person name="He G."/>
            <person name="Yan M."/>
            <person name="Ng V."/>
            <person name="Cullen D."/>
            <person name="Martin F."/>
            <person name="Rosso M.-N."/>
            <person name="Henrissat B."/>
            <person name="Hibbett D."/>
            <person name="Martinez A.T."/>
            <person name="Grigoriev I.V."/>
        </authorList>
    </citation>
    <scope>NUCLEOTIDE SEQUENCE</scope>
    <source>
        <strain evidence="6">CIRM-BRFM 674</strain>
    </source>
</reference>
<feature type="transmembrane region" description="Helical" evidence="5">
    <location>
        <begin position="161"/>
        <end position="182"/>
    </location>
</feature>
<comment type="caution">
    <text evidence="6">The sequence shown here is derived from an EMBL/GenBank/DDBJ whole genome shotgun (WGS) entry which is preliminary data.</text>
</comment>
<keyword evidence="4 5" id="KW-0472">Membrane</keyword>
<gene>
    <name evidence="6" type="ORF">BDN70DRAFT_929742</name>
</gene>
<dbReference type="PANTHER" id="PTHR11785:SF512">
    <property type="entry name" value="SOBREMESA, ISOFORM B"/>
    <property type="match status" value="1"/>
</dbReference>
<evidence type="ECO:0000256" key="3">
    <source>
        <dbReference type="ARBA" id="ARBA00022989"/>
    </source>
</evidence>
<evidence type="ECO:0000256" key="1">
    <source>
        <dbReference type="ARBA" id="ARBA00004141"/>
    </source>
</evidence>
<evidence type="ECO:0000256" key="2">
    <source>
        <dbReference type="ARBA" id="ARBA00022692"/>
    </source>
</evidence>
<dbReference type="PANTHER" id="PTHR11785">
    <property type="entry name" value="AMINO ACID TRANSPORTER"/>
    <property type="match status" value="1"/>
</dbReference>
<keyword evidence="3 5" id="KW-1133">Transmembrane helix</keyword>
<feature type="transmembrane region" description="Helical" evidence="5">
    <location>
        <begin position="432"/>
        <end position="452"/>
    </location>
</feature>
<feature type="transmembrane region" description="Helical" evidence="5">
    <location>
        <begin position="491"/>
        <end position="511"/>
    </location>
</feature>
<organism evidence="6 7">
    <name type="scientific">Pholiota conissans</name>
    <dbReference type="NCBI Taxonomy" id="109636"/>
    <lineage>
        <taxon>Eukaryota</taxon>
        <taxon>Fungi</taxon>
        <taxon>Dikarya</taxon>
        <taxon>Basidiomycota</taxon>
        <taxon>Agaricomycotina</taxon>
        <taxon>Agaricomycetes</taxon>
        <taxon>Agaricomycetidae</taxon>
        <taxon>Agaricales</taxon>
        <taxon>Agaricineae</taxon>
        <taxon>Strophariaceae</taxon>
        <taxon>Pholiota</taxon>
    </lineage>
</organism>
<comment type="subcellular location">
    <subcellularLocation>
        <location evidence="1">Membrane</location>
        <topology evidence="1">Multi-pass membrane protein</topology>
    </subcellularLocation>
</comment>
<name>A0A9P5Z708_9AGAR</name>
<dbReference type="FunFam" id="1.20.1740.10:FF:000042">
    <property type="entry name" value="Similar to amino acid transporter"/>
    <property type="match status" value="1"/>
</dbReference>
<evidence type="ECO:0000256" key="5">
    <source>
        <dbReference type="SAM" id="Phobius"/>
    </source>
</evidence>
<feature type="transmembrane region" description="Helical" evidence="5">
    <location>
        <begin position="458"/>
        <end position="479"/>
    </location>
</feature>
<dbReference type="Gene3D" id="1.20.1740.10">
    <property type="entry name" value="Amino acid/polyamine transporter I"/>
    <property type="match status" value="1"/>
</dbReference>
<evidence type="ECO:0000313" key="7">
    <source>
        <dbReference type="Proteomes" id="UP000807469"/>
    </source>
</evidence>
<feature type="transmembrane region" description="Helical" evidence="5">
    <location>
        <begin position="128"/>
        <end position="149"/>
    </location>
</feature>
<feature type="transmembrane region" description="Helical" evidence="5">
    <location>
        <begin position="334"/>
        <end position="356"/>
    </location>
</feature>
<feature type="transmembrane region" description="Helical" evidence="5">
    <location>
        <begin position="218"/>
        <end position="237"/>
    </location>
</feature>
<dbReference type="Proteomes" id="UP000807469">
    <property type="component" value="Unassembled WGS sequence"/>
</dbReference>
<feature type="transmembrane region" description="Helical" evidence="5">
    <location>
        <begin position="376"/>
        <end position="397"/>
    </location>
</feature>
<protein>
    <submittedName>
        <fullName evidence="6">L-methionine transporter</fullName>
    </submittedName>
</protein>
<dbReference type="InterPro" id="IPR002293">
    <property type="entry name" value="AA/rel_permease1"/>
</dbReference>
<proteinExistence type="predicted"/>
<dbReference type="Pfam" id="PF13520">
    <property type="entry name" value="AA_permease_2"/>
    <property type="match status" value="1"/>
</dbReference>
<keyword evidence="2 5" id="KW-0812">Transmembrane</keyword>
<dbReference type="EMBL" id="MU155161">
    <property type="protein sequence ID" value="KAF9482787.1"/>
    <property type="molecule type" value="Genomic_DNA"/>
</dbReference>
<dbReference type="GO" id="GO:0015179">
    <property type="term" value="F:L-amino acid transmembrane transporter activity"/>
    <property type="evidence" value="ECO:0007669"/>
    <property type="project" value="TreeGrafter"/>
</dbReference>
<accession>A0A9P5Z708</accession>
<sequence length="580" mass="62480">MSNIARDEYIVLKSSVIYPPSPPLSRHSNDTDNDSLRALEVSEGPSTSSHLEPGRQRSYSMSGFEFQHDLLPLSASVTDSGNLHAEGTDKNISLIHGIALVVGLQIGSGIFSSPGVVVANTHSVGASLVVWLVSGLLAWTGASSFAELGSAIPQNGGAQAYLSYAYGPLISYLFAWTAIIALKPGGNAVISLIFAEYLNRIFWHTTRKDVSPDDIPQWSIKLTAIGAVMVITILCVATKKLGTRIAVVFTTVKLPIDESSQTQFKVLVTGLGIVQLARGKASTSFRESLFAGSSTSPSSYSLALYSGLWAFDGWDQANFVGGEISHPEKNIPRAIHSSMILVTFLFLLANISYFVVLDKNLVGLSNTVAMDFGRALFGPLGGTLFAFMVAFSCFGALNGSFFTSSRLVYAAGREGYLPAIFGRLHATRRTPLNAALLQSSITIAFILIGSGFRSLINFSVVASWAFYFLTVMGLVILRIKEPMLERPYKTWIITPLTFCGVALFLLCMPVIAAPTEAAAVLGFVLAGIPVYYVTRSPKDGSQSRTFGWFAHISARFRSRSRAEEGWQAIATDGEETVELG</sequence>
<dbReference type="AlphaFoldDB" id="A0A9P5Z708"/>
<evidence type="ECO:0000256" key="4">
    <source>
        <dbReference type="ARBA" id="ARBA00023136"/>
    </source>
</evidence>
<feature type="transmembrane region" description="Helical" evidence="5">
    <location>
        <begin position="94"/>
        <end position="116"/>
    </location>
</feature>
<dbReference type="InterPro" id="IPR050598">
    <property type="entry name" value="AminoAcid_Transporter"/>
</dbReference>
<feature type="transmembrane region" description="Helical" evidence="5">
    <location>
        <begin position="517"/>
        <end position="534"/>
    </location>
</feature>
<dbReference type="OrthoDB" id="5982228at2759"/>
<dbReference type="GO" id="GO:0016020">
    <property type="term" value="C:membrane"/>
    <property type="evidence" value="ECO:0007669"/>
    <property type="project" value="UniProtKB-SubCell"/>
</dbReference>
<keyword evidence="7" id="KW-1185">Reference proteome</keyword>